<comment type="caution">
    <text evidence="9">The sequence shown here is derived from an EMBL/GenBank/DDBJ whole genome shotgun (WGS) entry which is preliminary data.</text>
</comment>
<dbReference type="Proteomes" id="UP000282582">
    <property type="component" value="Unassembled WGS sequence"/>
</dbReference>
<evidence type="ECO:0000256" key="2">
    <source>
        <dbReference type="ARBA" id="ARBA00022722"/>
    </source>
</evidence>
<dbReference type="Proteomes" id="UP000276864">
    <property type="component" value="Unassembled WGS sequence"/>
</dbReference>
<dbReference type="EMBL" id="QWIJ01000024">
    <property type="protein sequence ID" value="RMX89619.1"/>
    <property type="molecule type" value="Genomic_DNA"/>
</dbReference>
<dbReference type="GO" id="GO:0000027">
    <property type="term" value="P:ribosomal large subunit assembly"/>
    <property type="evidence" value="ECO:0007669"/>
    <property type="project" value="TreeGrafter"/>
</dbReference>
<dbReference type="InterPro" id="IPR013520">
    <property type="entry name" value="Ribonucl_H"/>
</dbReference>
<dbReference type="InterPro" id="IPR047021">
    <property type="entry name" value="REXO1/3/4-like"/>
</dbReference>
<feature type="compositionally biased region" description="Acidic residues" evidence="6">
    <location>
        <begin position="253"/>
        <end position="269"/>
    </location>
</feature>
<dbReference type="SMART" id="SM00479">
    <property type="entry name" value="EXOIII"/>
    <property type="match status" value="1"/>
</dbReference>
<evidence type="ECO:0000313" key="13">
    <source>
        <dbReference type="Proteomes" id="UP000276864"/>
    </source>
</evidence>
<feature type="region of interest" description="Disordered" evidence="6">
    <location>
        <begin position="1"/>
        <end position="22"/>
    </location>
</feature>
<proteinExistence type="predicted"/>
<dbReference type="EMBL" id="QWIM01002215">
    <property type="protein sequence ID" value="RMY17099.1"/>
    <property type="molecule type" value="Genomic_DNA"/>
</dbReference>
<keyword evidence="1" id="KW-0698">rRNA processing</keyword>
<dbReference type="EMBL" id="QWIK01001982">
    <property type="protein sequence ID" value="RMX91364.1"/>
    <property type="molecule type" value="Genomic_DNA"/>
</dbReference>
<evidence type="ECO:0000313" key="12">
    <source>
        <dbReference type="Proteomes" id="UP000271337"/>
    </source>
</evidence>
<dbReference type="AlphaFoldDB" id="A0A3M6XKM1"/>
<evidence type="ECO:0000313" key="9">
    <source>
        <dbReference type="EMBL" id="RMX91364.1"/>
    </source>
</evidence>
<feature type="compositionally biased region" description="Polar residues" evidence="6">
    <location>
        <begin position="1"/>
        <end position="18"/>
    </location>
</feature>
<sequence length="325" mass="36418">MPNTQPKSRSVQTVSSSAIKRDARGRPTIKPECINVKTSSRWNPKPTRAAQTIPRMDLITPVIAVDCEFQEVYIEDLGKCRHRVGRVSIVNYDGRIIYDVFAFYPEEAGKRKKLAPRRLGLGVYWEDIKLQNGACFIGEVERNVEAILHRAEVVVGHAVHNDIKVCSPGVWEGVELRDTQVYEPYREWGVGRQRLPKLSVLAWSVLGWSIQGQEHSSVEDAQATMLLYRANEMGIEQEQGGQGGLAASSQDLEAQEEEVNGVELEEDPEDTKNEALDLDQTQVVEVVQHLPLSESGVFWQKFSATIKAKGTEDRAKIQGPLRISN</sequence>
<evidence type="ECO:0000313" key="15">
    <source>
        <dbReference type="Proteomes" id="UP000282582"/>
    </source>
</evidence>
<dbReference type="InterPro" id="IPR012337">
    <property type="entry name" value="RNaseH-like_sf"/>
</dbReference>
<evidence type="ECO:0000256" key="4">
    <source>
        <dbReference type="ARBA" id="ARBA00022839"/>
    </source>
</evidence>
<evidence type="ECO:0000313" key="8">
    <source>
        <dbReference type="EMBL" id="RMX89619.1"/>
    </source>
</evidence>
<feature type="region of interest" description="Disordered" evidence="6">
    <location>
        <begin position="238"/>
        <end position="271"/>
    </location>
</feature>
<name>A0A3M6XKM1_HORWE</name>
<dbReference type="GO" id="GO:0003676">
    <property type="term" value="F:nucleic acid binding"/>
    <property type="evidence" value="ECO:0007669"/>
    <property type="project" value="InterPro"/>
</dbReference>
<evidence type="ECO:0000313" key="10">
    <source>
        <dbReference type="EMBL" id="RMY17099.1"/>
    </source>
</evidence>
<evidence type="ECO:0000256" key="1">
    <source>
        <dbReference type="ARBA" id="ARBA00022552"/>
    </source>
</evidence>
<keyword evidence="2" id="KW-0540">Nuclease</keyword>
<evidence type="ECO:0000256" key="6">
    <source>
        <dbReference type="SAM" id="MobiDB-lite"/>
    </source>
</evidence>
<evidence type="ECO:0000313" key="14">
    <source>
        <dbReference type="Proteomes" id="UP000281245"/>
    </source>
</evidence>
<dbReference type="Proteomes" id="UP000281245">
    <property type="component" value="Unassembled WGS sequence"/>
</dbReference>
<accession>A0A3M6XKM1</accession>
<dbReference type="PANTHER" id="PTHR12801">
    <property type="entry name" value="RNA EXONUCLEASE REXO1 / RECO3 FAMILY MEMBER-RELATED"/>
    <property type="match status" value="1"/>
</dbReference>
<organism evidence="9 15">
    <name type="scientific">Hortaea werneckii</name>
    <name type="common">Black yeast</name>
    <name type="synonym">Cladosporium werneckii</name>
    <dbReference type="NCBI Taxonomy" id="91943"/>
    <lineage>
        <taxon>Eukaryota</taxon>
        <taxon>Fungi</taxon>
        <taxon>Dikarya</taxon>
        <taxon>Ascomycota</taxon>
        <taxon>Pezizomycotina</taxon>
        <taxon>Dothideomycetes</taxon>
        <taxon>Dothideomycetidae</taxon>
        <taxon>Mycosphaerellales</taxon>
        <taxon>Teratosphaeriaceae</taxon>
        <taxon>Hortaea</taxon>
    </lineage>
</organism>
<dbReference type="Proteomes" id="UP000271337">
    <property type="component" value="Unassembled WGS sequence"/>
</dbReference>
<evidence type="ECO:0000256" key="5">
    <source>
        <dbReference type="ARBA" id="ARBA00025599"/>
    </source>
</evidence>
<protein>
    <recommendedName>
        <fullName evidence="7">Exonuclease domain-containing protein</fullName>
    </recommendedName>
</protein>
<dbReference type="GO" id="GO:0005634">
    <property type="term" value="C:nucleus"/>
    <property type="evidence" value="ECO:0007669"/>
    <property type="project" value="TreeGrafter"/>
</dbReference>
<dbReference type="EMBL" id="QWIL01000270">
    <property type="protein sequence ID" value="RMY21089.1"/>
    <property type="molecule type" value="Genomic_DNA"/>
</dbReference>
<gene>
    <name evidence="10" type="ORF">D0866_13563</name>
    <name evidence="11" type="ORF">D0867_03544</name>
    <name evidence="9" type="ORF">D0868_14032</name>
    <name evidence="8" type="ORF">D0869_00754</name>
</gene>
<dbReference type="SUPFAM" id="SSF53098">
    <property type="entry name" value="Ribonuclease H-like"/>
    <property type="match status" value="1"/>
</dbReference>
<dbReference type="GO" id="GO:0006364">
    <property type="term" value="P:rRNA processing"/>
    <property type="evidence" value="ECO:0007669"/>
    <property type="project" value="UniProtKB-KW"/>
</dbReference>
<comment type="function">
    <text evidence="5">Exoribonuclease involved in ribosome biosynthesis. Involved in the processing of ITS1, the internal transcribed spacer localized between the 18S and 5.8S rRNAs.</text>
</comment>
<keyword evidence="4" id="KW-0269">Exonuclease</keyword>
<keyword evidence="3" id="KW-0378">Hydrolase</keyword>
<evidence type="ECO:0000259" key="7">
    <source>
        <dbReference type="SMART" id="SM00479"/>
    </source>
</evidence>
<dbReference type="Gene3D" id="3.30.420.10">
    <property type="entry name" value="Ribonuclease H-like superfamily/Ribonuclease H"/>
    <property type="match status" value="1"/>
</dbReference>
<dbReference type="VEuPathDB" id="FungiDB:BTJ68_14459"/>
<evidence type="ECO:0000313" key="11">
    <source>
        <dbReference type="EMBL" id="RMY21089.1"/>
    </source>
</evidence>
<reference evidence="12 13" key="1">
    <citation type="journal article" date="2018" name="BMC Genomics">
        <title>Genomic evidence for intraspecific hybridization in a clonal and extremely halotolerant yeast.</title>
        <authorList>
            <person name="Gostincar C."/>
            <person name="Stajich J.E."/>
            <person name="Zupancic J."/>
            <person name="Zalar P."/>
            <person name="Gunde-Cimerman N."/>
        </authorList>
    </citation>
    <scope>NUCLEOTIDE SEQUENCE [LARGE SCALE GENOMIC DNA]</scope>
    <source>
        <strain evidence="10 13">EXF-6651</strain>
        <strain evidence="9 15">EXF-6654</strain>
        <strain evidence="8 14">EXF-6656</strain>
        <strain evidence="11 12">EXF-6669</strain>
    </source>
</reference>
<dbReference type="PANTHER" id="PTHR12801:SF45">
    <property type="entry name" value="RNA EXONUCLEASE 4"/>
    <property type="match status" value="1"/>
</dbReference>
<dbReference type="GO" id="GO:0004527">
    <property type="term" value="F:exonuclease activity"/>
    <property type="evidence" value="ECO:0007669"/>
    <property type="project" value="UniProtKB-KW"/>
</dbReference>
<dbReference type="OrthoDB" id="8191639at2759"/>
<evidence type="ECO:0000256" key="3">
    <source>
        <dbReference type="ARBA" id="ARBA00022801"/>
    </source>
</evidence>
<feature type="domain" description="Exonuclease" evidence="7">
    <location>
        <begin position="61"/>
        <end position="237"/>
    </location>
</feature>
<dbReference type="InterPro" id="IPR036397">
    <property type="entry name" value="RNaseH_sf"/>
</dbReference>